<dbReference type="AlphaFoldDB" id="A0A656HFM7"/>
<evidence type="ECO:0000256" key="1">
    <source>
        <dbReference type="SAM" id="SignalP"/>
    </source>
</evidence>
<protein>
    <recommendedName>
        <fullName evidence="4">DUF2796 domain-containing protein</fullName>
    </recommendedName>
</protein>
<name>A0A656HFM7_THINJ</name>
<gene>
    <name evidence="2" type="ORF">Thini_2457</name>
</gene>
<evidence type="ECO:0008006" key="4">
    <source>
        <dbReference type="Google" id="ProtNLM"/>
    </source>
</evidence>
<dbReference type="RefSeq" id="WP_002708916.1">
    <property type="nucleotide sequence ID" value="NZ_JH651384.1"/>
</dbReference>
<accession>A0A656HFM7</accession>
<keyword evidence="1" id="KW-0732">Signal</keyword>
<proteinExistence type="predicted"/>
<dbReference type="EMBL" id="JH651384">
    <property type="protein sequence ID" value="EIJ35002.1"/>
    <property type="molecule type" value="Genomic_DNA"/>
</dbReference>
<organism evidence="2 3">
    <name type="scientific">Thiothrix nivea (strain ATCC 35100 / DSM 5205 / JP2)</name>
    <dbReference type="NCBI Taxonomy" id="870187"/>
    <lineage>
        <taxon>Bacteria</taxon>
        <taxon>Pseudomonadati</taxon>
        <taxon>Pseudomonadota</taxon>
        <taxon>Gammaproteobacteria</taxon>
        <taxon>Thiotrichales</taxon>
        <taxon>Thiotrichaceae</taxon>
        <taxon>Thiothrix</taxon>
    </lineage>
</organism>
<keyword evidence="3" id="KW-1185">Reference proteome</keyword>
<dbReference type="InterPro" id="IPR021253">
    <property type="entry name" value="ZrgA-like"/>
</dbReference>
<feature type="chain" id="PRO_5025063755" description="DUF2796 domain-containing protein" evidence="1">
    <location>
        <begin position="25"/>
        <end position="192"/>
    </location>
</feature>
<dbReference type="Pfam" id="PF10986">
    <property type="entry name" value="ZrgA"/>
    <property type="match status" value="1"/>
</dbReference>
<sequence precursor="true">MKTTTHWTGTLALLASLMAAPLSADEHTHAAGHEQHGAHEHGVATLSLATGEAGLEIMLESPAANLLGFEHTATSAADKQKLADVKLKLEAGADLFAINAEAGCALKDAEIVSALLEDEGQPSNDTHAEAETHNDMDVTWAFVCTQPAELKEVTVKLFSAFPDGVQTIRAEWVTDKGASAQELTQDDTLQLN</sequence>
<evidence type="ECO:0000313" key="2">
    <source>
        <dbReference type="EMBL" id="EIJ35002.1"/>
    </source>
</evidence>
<reference evidence="3" key="1">
    <citation type="journal article" date="2011" name="Stand. Genomic Sci.">
        <title>Genome sequence of the filamentous, gliding Thiothrix nivea neotype strain (JP2(T)).</title>
        <authorList>
            <person name="Lapidus A."/>
            <person name="Nolan M."/>
            <person name="Lucas S."/>
            <person name="Glavina Del Rio T."/>
            <person name="Tice H."/>
            <person name="Cheng J.F."/>
            <person name="Tapia R."/>
            <person name="Han C."/>
            <person name="Goodwin L."/>
            <person name="Pitluck S."/>
            <person name="Liolios K."/>
            <person name="Pagani I."/>
            <person name="Ivanova N."/>
            <person name="Huntemann M."/>
            <person name="Mavromatis K."/>
            <person name="Mikhailova N."/>
            <person name="Pati A."/>
            <person name="Chen A."/>
            <person name="Palaniappan K."/>
            <person name="Land M."/>
            <person name="Brambilla E.M."/>
            <person name="Rohde M."/>
            <person name="Abt B."/>
            <person name="Verbarg S."/>
            <person name="Goker M."/>
            <person name="Bristow J."/>
            <person name="Eisen J.A."/>
            <person name="Markowitz V."/>
            <person name="Hugenholtz P."/>
            <person name="Kyrpides N.C."/>
            <person name="Klenk H.P."/>
            <person name="Woyke T."/>
        </authorList>
    </citation>
    <scope>NUCLEOTIDE SEQUENCE [LARGE SCALE GENOMIC DNA]</scope>
    <source>
        <strain evidence="3">ATCC 35100 / DSM 5205 / JP2</strain>
    </source>
</reference>
<evidence type="ECO:0000313" key="3">
    <source>
        <dbReference type="Proteomes" id="UP000005317"/>
    </source>
</evidence>
<dbReference type="OrthoDB" id="7346546at2"/>
<feature type="signal peptide" evidence="1">
    <location>
        <begin position="1"/>
        <end position="24"/>
    </location>
</feature>
<dbReference type="Proteomes" id="UP000005317">
    <property type="component" value="Unassembled WGS sequence"/>
</dbReference>